<protein>
    <submittedName>
        <fullName evidence="1">Uncharacterized protein</fullName>
    </submittedName>
</protein>
<dbReference type="Proteomes" id="UP001431634">
    <property type="component" value="Unassembled WGS sequence"/>
</dbReference>
<sequence length="43" mass="4618">MKPNMTGANCPGQEQQDCLTITAARAGGWDFIHLLQAISATAW</sequence>
<keyword evidence="2" id="KW-1185">Reference proteome</keyword>
<reference evidence="1" key="1">
    <citation type="submission" date="2023-05" db="EMBL/GenBank/DDBJ databases">
        <title>Whole genome sequence of Commensalibacter sp.</title>
        <authorList>
            <person name="Charoenyingcharoen P."/>
            <person name="Yukphan P."/>
        </authorList>
    </citation>
    <scope>NUCLEOTIDE SEQUENCE</scope>
    <source>
        <strain evidence="1">TBRC 16381</strain>
    </source>
</reference>
<accession>A0ABT6PY84</accession>
<name>A0ABT6PY84_9PROT</name>
<dbReference type="RefSeq" id="WP_281446995.1">
    <property type="nucleotide sequence ID" value="NZ_JASBAO010000001.1"/>
</dbReference>
<comment type="caution">
    <text evidence="1">The sequence shown here is derived from an EMBL/GenBank/DDBJ whole genome shotgun (WGS) entry which is preliminary data.</text>
</comment>
<evidence type="ECO:0000313" key="1">
    <source>
        <dbReference type="EMBL" id="MDI2089820.1"/>
    </source>
</evidence>
<organism evidence="1 2">
    <name type="scientific">Commensalibacter oyaizuii</name>
    <dbReference type="NCBI Taxonomy" id="3043873"/>
    <lineage>
        <taxon>Bacteria</taxon>
        <taxon>Pseudomonadati</taxon>
        <taxon>Pseudomonadota</taxon>
        <taxon>Alphaproteobacteria</taxon>
        <taxon>Acetobacterales</taxon>
        <taxon>Acetobacteraceae</taxon>
    </lineage>
</organism>
<proteinExistence type="predicted"/>
<gene>
    <name evidence="1" type="ORF">QJV27_00260</name>
</gene>
<evidence type="ECO:0000313" key="2">
    <source>
        <dbReference type="Proteomes" id="UP001431634"/>
    </source>
</evidence>
<dbReference type="EMBL" id="JASBAO010000001">
    <property type="protein sequence ID" value="MDI2089820.1"/>
    <property type="molecule type" value="Genomic_DNA"/>
</dbReference>